<sequence length="365" mass="38018">MWRSSGSTPSSSHVARASVSRSVQVSRLACERLELLPEKLEQETTGFSSVAPLWHLKFLHWSPIQVLPRPNMLSFWDLMGSDFGKPVFGPVLLTFMLPGDVKCQDDAADDAAAATNAPTAGAGDASAQTVADSTGADSTQTATPGDAVAPVTDSSVAPAVDAAVVEDTPAPVMPDVKCVGKEDITESKAVKASVATSDCAATKNILENVPAKWCSKQACKINIFQDDSTMLLDSEDASLGTLASALQSEEMKNKLGVTDVKYSSSGSSVLVGILVTGLLAAVALTVGYFKCQRRPSPKGERLAEEGTPVDQQNQANTLASDAPLNPPPETPEKPSANGEAPEGDKAQTPPTNGHSTPANTADTEL</sequence>
<evidence type="ECO:0000256" key="3">
    <source>
        <dbReference type="ARBA" id="ARBA00022729"/>
    </source>
</evidence>
<keyword evidence="4" id="KW-0130">Cell adhesion</keyword>
<evidence type="ECO:0000313" key="11">
    <source>
        <dbReference type="Proteomes" id="UP001460270"/>
    </source>
</evidence>
<evidence type="ECO:0000256" key="7">
    <source>
        <dbReference type="ARBA" id="ARBA00023180"/>
    </source>
</evidence>
<keyword evidence="5 9" id="KW-1133">Transmembrane helix</keyword>
<keyword evidence="11" id="KW-1185">Reference proteome</keyword>
<evidence type="ECO:0000256" key="6">
    <source>
        <dbReference type="ARBA" id="ARBA00023136"/>
    </source>
</evidence>
<feature type="compositionally biased region" description="Polar residues" evidence="8">
    <location>
        <begin position="309"/>
        <end position="319"/>
    </location>
</feature>
<dbReference type="Proteomes" id="UP001460270">
    <property type="component" value="Unassembled WGS sequence"/>
</dbReference>
<comment type="subcellular location">
    <subcellularLocation>
        <location evidence="1">Membrane</location>
        <topology evidence="1">Single-pass type I membrane protein</topology>
    </subcellularLocation>
</comment>
<dbReference type="PANTHER" id="PTHR16677">
    <property type="entry name" value="HEMATOPOIETIC PROGENITOR CELL ANTIGEN CD34"/>
    <property type="match status" value="1"/>
</dbReference>
<evidence type="ECO:0008006" key="12">
    <source>
        <dbReference type="Google" id="ProtNLM"/>
    </source>
</evidence>
<evidence type="ECO:0000313" key="10">
    <source>
        <dbReference type="EMBL" id="KAK7884957.1"/>
    </source>
</evidence>
<reference evidence="11" key="1">
    <citation type="submission" date="2024-04" db="EMBL/GenBank/DDBJ databases">
        <title>Salinicola lusitanus LLJ914,a marine bacterium isolated from the Okinawa Trough.</title>
        <authorList>
            <person name="Li J."/>
        </authorList>
    </citation>
    <scope>NUCLEOTIDE SEQUENCE [LARGE SCALE GENOMIC DNA]</scope>
</reference>
<feature type="region of interest" description="Disordered" evidence="8">
    <location>
        <begin position="114"/>
        <end position="151"/>
    </location>
</feature>
<protein>
    <recommendedName>
        <fullName evidence="12">Hematopoietic progenitor cell antigen CD34</fullName>
    </recommendedName>
</protein>
<keyword evidence="2 9" id="KW-0812">Transmembrane</keyword>
<dbReference type="GO" id="GO:0005886">
    <property type="term" value="C:plasma membrane"/>
    <property type="evidence" value="ECO:0007669"/>
    <property type="project" value="UniProtKB-ARBA"/>
</dbReference>
<feature type="compositionally biased region" description="Low complexity" evidence="8">
    <location>
        <begin position="114"/>
        <end position="125"/>
    </location>
</feature>
<organism evidence="10 11">
    <name type="scientific">Mugilogobius chulae</name>
    <name type="common">yellowstripe goby</name>
    <dbReference type="NCBI Taxonomy" id="88201"/>
    <lineage>
        <taxon>Eukaryota</taxon>
        <taxon>Metazoa</taxon>
        <taxon>Chordata</taxon>
        <taxon>Craniata</taxon>
        <taxon>Vertebrata</taxon>
        <taxon>Euteleostomi</taxon>
        <taxon>Actinopterygii</taxon>
        <taxon>Neopterygii</taxon>
        <taxon>Teleostei</taxon>
        <taxon>Neoteleostei</taxon>
        <taxon>Acanthomorphata</taxon>
        <taxon>Gobiaria</taxon>
        <taxon>Gobiiformes</taxon>
        <taxon>Gobioidei</taxon>
        <taxon>Gobiidae</taxon>
        <taxon>Gobionellinae</taxon>
        <taxon>Mugilogobius</taxon>
    </lineage>
</organism>
<evidence type="ECO:0000256" key="8">
    <source>
        <dbReference type="SAM" id="MobiDB-lite"/>
    </source>
</evidence>
<dbReference type="InterPro" id="IPR008083">
    <property type="entry name" value="CD34"/>
</dbReference>
<gene>
    <name evidence="10" type="ORF">WMY93_028080</name>
</gene>
<dbReference type="GO" id="GO:0007155">
    <property type="term" value="P:cell adhesion"/>
    <property type="evidence" value="ECO:0007669"/>
    <property type="project" value="UniProtKB-KW"/>
</dbReference>
<evidence type="ECO:0000256" key="2">
    <source>
        <dbReference type="ARBA" id="ARBA00022692"/>
    </source>
</evidence>
<comment type="caution">
    <text evidence="10">The sequence shown here is derived from an EMBL/GenBank/DDBJ whole genome shotgun (WGS) entry which is preliminary data.</text>
</comment>
<name>A0AAW0N0I4_9GOBI</name>
<dbReference type="PANTHER" id="PTHR16677:SF1">
    <property type="entry name" value="HEMATOPOIETIC PROGENITOR CELL ANTIGEN CD34"/>
    <property type="match status" value="1"/>
</dbReference>
<keyword evidence="7" id="KW-0325">Glycoprotein</keyword>
<evidence type="ECO:0000256" key="5">
    <source>
        <dbReference type="ARBA" id="ARBA00022989"/>
    </source>
</evidence>
<feature type="compositionally biased region" description="Polar residues" evidence="8">
    <location>
        <begin position="126"/>
        <end position="143"/>
    </location>
</feature>
<evidence type="ECO:0000256" key="4">
    <source>
        <dbReference type="ARBA" id="ARBA00022889"/>
    </source>
</evidence>
<feature type="compositionally biased region" description="Polar residues" evidence="8">
    <location>
        <begin position="348"/>
        <end position="365"/>
    </location>
</feature>
<evidence type="ECO:0000256" key="9">
    <source>
        <dbReference type="SAM" id="Phobius"/>
    </source>
</evidence>
<dbReference type="InterPro" id="IPR013836">
    <property type="entry name" value="CD34/Podocalyxin"/>
</dbReference>
<proteinExistence type="predicted"/>
<dbReference type="EMBL" id="JBBPFD010000020">
    <property type="protein sequence ID" value="KAK7884957.1"/>
    <property type="molecule type" value="Genomic_DNA"/>
</dbReference>
<feature type="region of interest" description="Disordered" evidence="8">
    <location>
        <begin position="293"/>
        <end position="365"/>
    </location>
</feature>
<dbReference type="Pfam" id="PF06365">
    <property type="entry name" value="CD34_antigen"/>
    <property type="match status" value="1"/>
</dbReference>
<accession>A0AAW0N0I4</accession>
<keyword evidence="6 9" id="KW-0472">Membrane</keyword>
<feature type="transmembrane region" description="Helical" evidence="9">
    <location>
        <begin position="269"/>
        <end position="289"/>
    </location>
</feature>
<keyword evidence="3" id="KW-0732">Signal</keyword>
<evidence type="ECO:0000256" key="1">
    <source>
        <dbReference type="ARBA" id="ARBA00004479"/>
    </source>
</evidence>
<dbReference type="AlphaFoldDB" id="A0AAW0N0I4"/>